<accession>A0ABP9W8P3</accession>
<dbReference type="PRINTS" id="PR00344">
    <property type="entry name" value="BCTRLSENSOR"/>
</dbReference>
<keyword evidence="6 11" id="KW-0812">Transmembrane</keyword>
<evidence type="ECO:0000256" key="8">
    <source>
        <dbReference type="ARBA" id="ARBA00022989"/>
    </source>
</evidence>
<dbReference type="Proteomes" id="UP001401887">
    <property type="component" value="Unassembled WGS sequence"/>
</dbReference>
<organism evidence="14 15">
    <name type="scientific">Deinococcus carri</name>
    <dbReference type="NCBI Taxonomy" id="1211323"/>
    <lineage>
        <taxon>Bacteria</taxon>
        <taxon>Thermotogati</taxon>
        <taxon>Deinococcota</taxon>
        <taxon>Deinococci</taxon>
        <taxon>Deinococcales</taxon>
        <taxon>Deinococcaceae</taxon>
        <taxon>Deinococcus</taxon>
    </lineage>
</organism>
<dbReference type="SUPFAM" id="SSF55874">
    <property type="entry name" value="ATPase domain of HSP90 chaperone/DNA topoisomerase II/histidine kinase"/>
    <property type="match status" value="1"/>
</dbReference>
<protein>
    <recommendedName>
        <fullName evidence="3">histidine kinase</fullName>
        <ecNumber evidence="3">2.7.13.3</ecNumber>
    </recommendedName>
</protein>
<dbReference type="CDD" id="cd06225">
    <property type="entry name" value="HAMP"/>
    <property type="match status" value="1"/>
</dbReference>
<evidence type="ECO:0000259" key="12">
    <source>
        <dbReference type="PROSITE" id="PS50109"/>
    </source>
</evidence>
<dbReference type="Gene3D" id="3.30.565.10">
    <property type="entry name" value="Histidine kinase-like ATPase, C-terminal domain"/>
    <property type="match status" value="1"/>
</dbReference>
<reference evidence="14 15" key="1">
    <citation type="submission" date="2024-02" db="EMBL/GenBank/DDBJ databases">
        <title>Deinococcus carri NBRC 110142.</title>
        <authorList>
            <person name="Ichikawa N."/>
            <person name="Katano-Makiyama Y."/>
            <person name="Hidaka K."/>
        </authorList>
    </citation>
    <scope>NUCLEOTIDE SEQUENCE [LARGE SCALE GENOMIC DNA]</scope>
    <source>
        <strain evidence="14 15">NBRC 110142</strain>
    </source>
</reference>
<evidence type="ECO:0000256" key="9">
    <source>
        <dbReference type="ARBA" id="ARBA00023012"/>
    </source>
</evidence>
<evidence type="ECO:0000256" key="10">
    <source>
        <dbReference type="ARBA" id="ARBA00023136"/>
    </source>
</evidence>
<feature type="domain" description="HAMP" evidence="13">
    <location>
        <begin position="210"/>
        <end position="264"/>
    </location>
</feature>
<dbReference type="PROSITE" id="PS50109">
    <property type="entry name" value="HIS_KIN"/>
    <property type="match status" value="1"/>
</dbReference>
<dbReference type="SUPFAM" id="SSF47384">
    <property type="entry name" value="Homodimeric domain of signal transducing histidine kinase"/>
    <property type="match status" value="1"/>
</dbReference>
<proteinExistence type="predicted"/>
<evidence type="ECO:0000256" key="4">
    <source>
        <dbReference type="ARBA" id="ARBA00022553"/>
    </source>
</evidence>
<dbReference type="Gene3D" id="6.10.340.10">
    <property type="match status" value="1"/>
</dbReference>
<dbReference type="InterPro" id="IPR036097">
    <property type="entry name" value="HisK_dim/P_sf"/>
</dbReference>
<dbReference type="InterPro" id="IPR005467">
    <property type="entry name" value="His_kinase_dom"/>
</dbReference>
<dbReference type="InterPro" id="IPR004358">
    <property type="entry name" value="Sig_transdc_His_kin-like_C"/>
</dbReference>
<dbReference type="EC" id="2.7.13.3" evidence="3"/>
<comment type="subcellular location">
    <subcellularLocation>
        <location evidence="2">Membrane</location>
    </subcellularLocation>
</comment>
<keyword evidence="15" id="KW-1185">Reference proteome</keyword>
<dbReference type="SMART" id="SM00387">
    <property type="entry name" value="HATPase_c"/>
    <property type="match status" value="1"/>
</dbReference>
<comment type="catalytic activity">
    <reaction evidence="1">
        <text>ATP + protein L-histidine = ADP + protein N-phospho-L-histidine.</text>
        <dbReference type="EC" id="2.7.13.3"/>
    </reaction>
</comment>
<evidence type="ECO:0000259" key="13">
    <source>
        <dbReference type="PROSITE" id="PS50885"/>
    </source>
</evidence>
<dbReference type="InterPro" id="IPR003660">
    <property type="entry name" value="HAMP_dom"/>
</dbReference>
<feature type="transmembrane region" description="Helical" evidence="11">
    <location>
        <begin position="189"/>
        <end position="209"/>
    </location>
</feature>
<comment type="caution">
    <text evidence="14">The sequence shown here is derived from an EMBL/GenBank/DDBJ whole genome shotgun (WGS) entry which is preliminary data.</text>
</comment>
<evidence type="ECO:0000256" key="6">
    <source>
        <dbReference type="ARBA" id="ARBA00022692"/>
    </source>
</evidence>
<evidence type="ECO:0000256" key="1">
    <source>
        <dbReference type="ARBA" id="ARBA00000085"/>
    </source>
</evidence>
<name>A0ABP9W8P3_9DEIO</name>
<feature type="domain" description="Histidine kinase" evidence="12">
    <location>
        <begin position="272"/>
        <end position="481"/>
    </location>
</feature>
<keyword evidence="7" id="KW-0418">Kinase</keyword>
<evidence type="ECO:0000256" key="5">
    <source>
        <dbReference type="ARBA" id="ARBA00022679"/>
    </source>
</evidence>
<keyword evidence="10 11" id="KW-0472">Membrane</keyword>
<keyword evidence="4" id="KW-0597">Phosphoprotein</keyword>
<evidence type="ECO:0000313" key="15">
    <source>
        <dbReference type="Proteomes" id="UP001401887"/>
    </source>
</evidence>
<gene>
    <name evidence="14" type="primary">sasA_15</name>
    <name evidence="14" type="ORF">Dcar01_02459</name>
</gene>
<dbReference type="EMBL" id="BAABRP010000009">
    <property type="protein sequence ID" value="GAA5513714.1"/>
    <property type="molecule type" value="Genomic_DNA"/>
</dbReference>
<dbReference type="Pfam" id="PF00672">
    <property type="entry name" value="HAMP"/>
    <property type="match status" value="1"/>
</dbReference>
<dbReference type="PANTHER" id="PTHR45436:SF5">
    <property type="entry name" value="SENSOR HISTIDINE KINASE TRCS"/>
    <property type="match status" value="1"/>
</dbReference>
<dbReference type="RefSeq" id="WP_345465539.1">
    <property type="nucleotide sequence ID" value="NZ_BAABRP010000009.1"/>
</dbReference>
<evidence type="ECO:0000313" key="14">
    <source>
        <dbReference type="EMBL" id="GAA5513714.1"/>
    </source>
</evidence>
<dbReference type="PROSITE" id="PS50885">
    <property type="entry name" value="HAMP"/>
    <property type="match status" value="1"/>
</dbReference>
<dbReference type="CDD" id="cd00082">
    <property type="entry name" value="HisKA"/>
    <property type="match status" value="1"/>
</dbReference>
<dbReference type="CDD" id="cd00075">
    <property type="entry name" value="HATPase"/>
    <property type="match status" value="1"/>
</dbReference>
<sequence>MRGRHSAVRGPQENIPRAPLPAHRAPLSLRARLALWAALATALAVALVAAGLFFVVNSFLFAAQRDRLTSAVGVVQARVAAELGRGDDLLAALLGVQGTLAPADLAAIVDADPQTRQLDVRLLTAGGGRVRMLTTPRFPEGIPTGLRPGTYRLGDRLVAVSVLARGRAELTVVTDARALGEAQAAFGRALWVLVPLALALALALGWTVAGRLLAPVRTLEGAARDIGAGGNLRRPVPGAGEGDELARLALTLQETFARLADARDREQDFLRAAAHDLRSPLAALTARVDATLARDRSADRYRAELREIGTDITRLSDLANHLLLLARDPAALTREEVPLRDLAAGAVDRARELNPEADVDLLAPQPVRVAGDRVLLGQAVWNLTANAALHAPGATVTVSVRDDGAGGGIVEVRDDGPGVEAAVLARLGEAFYRPDASRSTGGHGLGLALVRRAAELHGGTLTLDSAPGQGFTATLHLPARPLLPAGVLPSPA</sequence>
<dbReference type="Pfam" id="PF02518">
    <property type="entry name" value="HATPase_c"/>
    <property type="match status" value="1"/>
</dbReference>
<dbReference type="InterPro" id="IPR003661">
    <property type="entry name" value="HisK_dim/P_dom"/>
</dbReference>
<dbReference type="SMART" id="SM00388">
    <property type="entry name" value="HisKA"/>
    <property type="match status" value="1"/>
</dbReference>
<dbReference type="InterPro" id="IPR036890">
    <property type="entry name" value="HATPase_C_sf"/>
</dbReference>
<dbReference type="Pfam" id="PF00512">
    <property type="entry name" value="HisKA"/>
    <property type="match status" value="1"/>
</dbReference>
<evidence type="ECO:0000256" key="2">
    <source>
        <dbReference type="ARBA" id="ARBA00004370"/>
    </source>
</evidence>
<dbReference type="InterPro" id="IPR050428">
    <property type="entry name" value="TCS_sensor_his_kinase"/>
</dbReference>
<dbReference type="Gene3D" id="1.10.287.130">
    <property type="match status" value="1"/>
</dbReference>
<dbReference type="SMART" id="SM00304">
    <property type="entry name" value="HAMP"/>
    <property type="match status" value="1"/>
</dbReference>
<dbReference type="InterPro" id="IPR003594">
    <property type="entry name" value="HATPase_dom"/>
</dbReference>
<keyword evidence="8 11" id="KW-1133">Transmembrane helix</keyword>
<evidence type="ECO:0000256" key="3">
    <source>
        <dbReference type="ARBA" id="ARBA00012438"/>
    </source>
</evidence>
<evidence type="ECO:0000256" key="11">
    <source>
        <dbReference type="SAM" id="Phobius"/>
    </source>
</evidence>
<evidence type="ECO:0000256" key="7">
    <source>
        <dbReference type="ARBA" id="ARBA00022777"/>
    </source>
</evidence>
<feature type="transmembrane region" description="Helical" evidence="11">
    <location>
        <begin position="33"/>
        <end position="60"/>
    </location>
</feature>
<dbReference type="PANTHER" id="PTHR45436">
    <property type="entry name" value="SENSOR HISTIDINE KINASE YKOH"/>
    <property type="match status" value="1"/>
</dbReference>
<keyword evidence="5" id="KW-0808">Transferase</keyword>
<keyword evidence="9" id="KW-0902">Two-component regulatory system</keyword>